<keyword evidence="6" id="KW-1015">Disulfide bond</keyword>
<evidence type="ECO:0000256" key="1">
    <source>
        <dbReference type="ARBA" id="ARBA00004613"/>
    </source>
</evidence>
<keyword evidence="5 8" id="KW-0732">Signal</keyword>
<dbReference type="Gene3D" id="1.20.1250.70">
    <property type="entry name" value="Interleukin-15/Interleukin-21"/>
    <property type="match status" value="1"/>
</dbReference>
<feature type="signal peptide" evidence="8">
    <location>
        <begin position="1"/>
        <end position="20"/>
    </location>
</feature>
<dbReference type="GO" id="GO:0006955">
    <property type="term" value="P:immune response"/>
    <property type="evidence" value="ECO:0007669"/>
    <property type="project" value="InterPro"/>
</dbReference>
<dbReference type="GO" id="GO:0005126">
    <property type="term" value="F:cytokine receptor binding"/>
    <property type="evidence" value="ECO:0007669"/>
    <property type="project" value="InterPro"/>
</dbReference>
<feature type="chain" id="PRO_5002975649" description="Interleukin" evidence="8">
    <location>
        <begin position="21"/>
        <end position="142"/>
    </location>
</feature>
<evidence type="ECO:0000256" key="5">
    <source>
        <dbReference type="ARBA" id="ARBA00022729"/>
    </source>
</evidence>
<evidence type="ECO:0000313" key="9">
    <source>
        <dbReference type="EMBL" id="ACT21084.1"/>
    </source>
</evidence>
<comment type="similarity">
    <text evidence="2 7">Belongs to the IL-15/IL-21 family.</text>
</comment>
<gene>
    <name evidence="9" type="primary">IL-2A</name>
</gene>
<dbReference type="EMBL" id="FJ571512">
    <property type="protein sequence ID" value="ACT21084.1"/>
    <property type="molecule type" value="mRNA"/>
</dbReference>
<evidence type="ECO:0000256" key="6">
    <source>
        <dbReference type="ARBA" id="ARBA00023157"/>
    </source>
</evidence>
<dbReference type="PROSITE" id="PS51257">
    <property type="entry name" value="PROKAR_LIPOPROTEIN"/>
    <property type="match status" value="1"/>
</dbReference>
<evidence type="ECO:0000256" key="7">
    <source>
        <dbReference type="RuleBase" id="RU003453"/>
    </source>
</evidence>
<dbReference type="Pfam" id="PF02372">
    <property type="entry name" value="IL15"/>
    <property type="match status" value="1"/>
</dbReference>
<accession>C7AL04</accession>
<dbReference type="AlphaFoldDB" id="C7AL04"/>
<keyword evidence="3 7" id="KW-0202">Cytokine</keyword>
<keyword evidence="4" id="KW-0964">Secreted</keyword>
<reference evidence="9" key="2">
    <citation type="journal article" date="2009" name="J. Immunol.">
        <title>Conservation of structural and functional features in a primordial CD80/86 molecule from rainbow trout (Oncorhynchus mykiss), a primitive teleost fish.</title>
        <authorList>
            <person name="Zhang Y.A."/>
            <person name="Hikima J."/>
            <person name="Li J."/>
            <person name="LaPatra S.E."/>
            <person name="Luo Y.P."/>
            <person name="Sunyer J.O."/>
        </authorList>
    </citation>
    <scope>NUCLEOTIDE SEQUENCE</scope>
</reference>
<evidence type="ECO:0000256" key="8">
    <source>
        <dbReference type="SAM" id="SignalP"/>
    </source>
</evidence>
<dbReference type="InterPro" id="IPR009079">
    <property type="entry name" value="4_helix_cytokine-like_core"/>
</dbReference>
<dbReference type="GO" id="GO:0010628">
    <property type="term" value="P:positive regulation of gene expression"/>
    <property type="evidence" value="ECO:0000314"/>
    <property type="project" value="AgBase"/>
</dbReference>
<protein>
    <recommendedName>
        <fullName evidence="7">Interleukin</fullName>
    </recommendedName>
</protein>
<dbReference type="InterPro" id="IPR003443">
    <property type="entry name" value="IL-15/IL-21_fam"/>
</dbReference>
<dbReference type="SMR" id="C7AL04"/>
<organism evidence="9">
    <name type="scientific">Oncorhynchus mykiss</name>
    <name type="common">Rainbow trout</name>
    <name type="synonym">Salmo gairdneri</name>
    <dbReference type="NCBI Taxonomy" id="8022"/>
    <lineage>
        <taxon>Eukaryota</taxon>
        <taxon>Metazoa</taxon>
        <taxon>Chordata</taxon>
        <taxon>Craniata</taxon>
        <taxon>Vertebrata</taxon>
        <taxon>Euteleostomi</taxon>
        <taxon>Actinopterygii</taxon>
        <taxon>Neopterygii</taxon>
        <taxon>Teleostei</taxon>
        <taxon>Protacanthopterygii</taxon>
        <taxon>Salmoniformes</taxon>
        <taxon>Salmonidae</taxon>
        <taxon>Salmoninae</taxon>
        <taxon>Oncorhynchus</taxon>
    </lineage>
</organism>
<dbReference type="FunFam" id="1.20.1250.70:FF:000004">
    <property type="entry name" value="Interleukin"/>
    <property type="match status" value="1"/>
</dbReference>
<reference evidence="9" key="1">
    <citation type="submission" date="2008-12" db="EMBL/GenBank/DDBJ databases">
        <authorList>
            <person name="Zhang Y.-A."/>
            <person name="Hikima J.-I."/>
            <person name="Sunyer O."/>
        </authorList>
    </citation>
    <scope>NUCLEOTIDE SEQUENCE</scope>
</reference>
<evidence type="ECO:0000256" key="3">
    <source>
        <dbReference type="ARBA" id="ARBA00022514"/>
    </source>
</evidence>
<proteinExistence type="evidence at transcript level"/>
<sequence length="142" mass="16055">MDRRYRISFLTLFLTGCLQGNPIPRLLAGIDYLEENITCPDSVFYTPTDVEDSCIVAALACSIKELDTVKVECLDNAVHLESMQHHISMTATDLQKTIDKENSTTDTSECICEDKRLEKSFKDFIQNIRHLTQAHAAKRLSS</sequence>
<name>C7AL04_ONCMY</name>
<comment type="subcellular location">
    <subcellularLocation>
        <location evidence="1">Secreted</location>
    </subcellularLocation>
</comment>
<dbReference type="GO" id="GO:0005615">
    <property type="term" value="C:extracellular space"/>
    <property type="evidence" value="ECO:0007669"/>
    <property type="project" value="UniProtKB-KW"/>
</dbReference>
<evidence type="ECO:0000256" key="4">
    <source>
        <dbReference type="ARBA" id="ARBA00022525"/>
    </source>
</evidence>
<evidence type="ECO:0000256" key="2">
    <source>
        <dbReference type="ARBA" id="ARBA00006050"/>
    </source>
</evidence>
<dbReference type="GO" id="GO:0005125">
    <property type="term" value="F:cytokine activity"/>
    <property type="evidence" value="ECO:0007669"/>
    <property type="project" value="UniProtKB-KW"/>
</dbReference>
<dbReference type="SUPFAM" id="SSF47266">
    <property type="entry name" value="4-helical cytokines"/>
    <property type="match status" value="1"/>
</dbReference>